<feature type="region of interest" description="Disordered" evidence="4">
    <location>
        <begin position="1"/>
        <end position="20"/>
    </location>
</feature>
<dbReference type="InterPro" id="IPR012677">
    <property type="entry name" value="Nucleotide-bd_a/b_plait_sf"/>
</dbReference>
<feature type="region of interest" description="Disordered" evidence="4">
    <location>
        <begin position="798"/>
        <end position="943"/>
    </location>
</feature>
<dbReference type="Gene3D" id="1.10.10.790">
    <property type="entry name" value="Surp module"/>
    <property type="match status" value="1"/>
</dbReference>
<evidence type="ECO:0000256" key="2">
    <source>
        <dbReference type="PROSITE-ProRule" id="PRU00176"/>
    </source>
</evidence>
<dbReference type="CDD" id="cd12223">
    <property type="entry name" value="RRM_SR140"/>
    <property type="match status" value="1"/>
</dbReference>
<dbReference type="RefSeq" id="XP_014681633.1">
    <property type="nucleotide sequence ID" value="XM_014826147.1"/>
</dbReference>
<evidence type="ECO:0000259" key="7">
    <source>
        <dbReference type="PROSITE" id="PS51391"/>
    </source>
</evidence>
<feature type="compositionally biased region" description="Basic and acidic residues" evidence="4">
    <location>
        <begin position="855"/>
        <end position="864"/>
    </location>
</feature>
<feature type="region of interest" description="Disordered" evidence="4">
    <location>
        <begin position="649"/>
        <end position="668"/>
    </location>
</feature>
<dbReference type="InterPro" id="IPR035967">
    <property type="entry name" value="SWAP/Surp_sf"/>
</dbReference>
<dbReference type="Pfam" id="PF00076">
    <property type="entry name" value="RRM_1"/>
    <property type="match status" value="1"/>
</dbReference>
<feature type="compositionally biased region" description="Basic residues" evidence="4">
    <location>
        <begin position="920"/>
        <end position="943"/>
    </location>
</feature>
<evidence type="ECO:0000256" key="3">
    <source>
        <dbReference type="SAM" id="Coils"/>
    </source>
</evidence>
<evidence type="ECO:0000313" key="9">
    <source>
        <dbReference type="RefSeq" id="XP_014681632.1"/>
    </source>
</evidence>
<dbReference type="SUPFAM" id="SSF48464">
    <property type="entry name" value="ENTH/VHS domain"/>
    <property type="match status" value="1"/>
</dbReference>
<dbReference type="InterPro" id="IPR000504">
    <property type="entry name" value="RRM_dom"/>
</dbReference>
<dbReference type="PANTHER" id="PTHR23140">
    <property type="entry name" value="RNA PROCESSING PROTEIN LD23810P"/>
    <property type="match status" value="1"/>
</dbReference>
<dbReference type="InterPro" id="IPR006569">
    <property type="entry name" value="CID_dom"/>
</dbReference>
<evidence type="ECO:0000259" key="6">
    <source>
        <dbReference type="PROSITE" id="PS50128"/>
    </source>
</evidence>
<proteinExistence type="predicted"/>
<dbReference type="SMART" id="SM00648">
    <property type="entry name" value="SWAP"/>
    <property type="match status" value="1"/>
</dbReference>
<dbReference type="InterPro" id="IPR000061">
    <property type="entry name" value="Surp"/>
</dbReference>
<feature type="compositionally biased region" description="Basic and acidic residues" evidence="4">
    <location>
        <begin position="799"/>
        <end position="837"/>
    </location>
</feature>
<dbReference type="SUPFAM" id="SSF54928">
    <property type="entry name" value="RNA-binding domain, RBD"/>
    <property type="match status" value="1"/>
</dbReference>
<dbReference type="CDD" id="cd21370">
    <property type="entry name" value="cwf21_SR140"/>
    <property type="match status" value="1"/>
</dbReference>
<dbReference type="Pfam" id="PF01805">
    <property type="entry name" value="Surp"/>
    <property type="match status" value="1"/>
</dbReference>
<dbReference type="RefSeq" id="XP_014681632.1">
    <property type="nucleotide sequence ID" value="XM_014826146.1"/>
</dbReference>
<dbReference type="Gene3D" id="3.30.70.330">
    <property type="match status" value="1"/>
</dbReference>
<name>A0ABM1FB12_PRICU</name>
<feature type="coiled-coil region" evidence="3">
    <location>
        <begin position="112"/>
        <end position="142"/>
    </location>
</feature>
<dbReference type="Pfam" id="PF08312">
    <property type="entry name" value="cwf21"/>
    <property type="match status" value="1"/>
</dbReference>
<feature type="region of interest" description="Disordered" evidence="4">
    <location>
        <begin position="692"/>
        <end position="756"/>
    </location>
</feature>
<feature type="region of interest" description="Disordered" evidence="4">
    <location>
        <begin position="422"/>
        <end position="451"/>
    </location>
</feature>
<dbReference type="SMART" id="SM00582">
    <property type="entry name" value="RPR"/>
    <property type="match status" value="1"/>
</dbReference>
<feature type="compositionally biased region" description="Basic and acidic residues" evidence="4">
    <location>
        <begin position="692"/>
        <end position="717"/>
    </location>
</feature>
<keyword evidence="1 2" id="KW-0694">RNA-binding</keyword>
<feature type="compositionally biased region" description="Low complexity" evidence="4">
    <location>
        <begin position="878"/>
        <end position="888"/>
    </location>
</feature>
<dbReference type="Pfam" id="PF04818">
    <property type="entry name" value="CID"/>
    <property type="match status" value="1"/>
</dbReference>
<feature type="domain" description="SURP motif" evidence="6">
    <location>
        <begin position="341"/>
        <end position="384"/>
    </location>
</feature>
<keyword evidence="8" id="KW-1185">Reference proteome</keyword>
<feature type="domain" description="RRM" evidence="5">
    <location>
        <begin position="180"/>
        <end position="261"/>
    </location>
</feature>
<dbReference type="SUPFAM" id="SSF109905">
    <property type="entry name" value="Surp module (SWAP domain)"/>
    <property type="match status" value="1"/>
</dbReference>
<dbReference type="SMART" id="SM00360">
    <property type="entry name" value="RRM"/>
    <property type="match status" value="1"/>
</dbReference>
<evidence type="ECO:0000313" key="10">
    <source>
        <dbReference type="RefSeq" id="XP_014681633.1"/>
    </source>
</evidence>
<protein>
    <submittedName>
        <fullName evidence="9 10">U2 snRNP-associated SURP motif-containing protein-like</fullName>
    </submittedName>
</protein>
<evidence type="ECO:0000256" key="4">
    <source>
        <dbReference type="SAM" id="MobiDB-lite"/>
    </source>
</evidence>
<dbReference type="InterPro" id="IPR035979">
    <property type="entry name" value="RBD_domain_sf"/>
</dbReference>
<feature type="domain" description="CID" evidence="7">
    <location>
        <begin position="443"/>
        <end position="588"/>
    </location>
</feature>
<dbReference type="InterPro" id="IPR051485">
    <property type="entry name" value="SR-CTD_assoc_factor"/>
</dbReference>
<feature type="compositionally biased region" description="Basic and acidic residues" evidence="4">
    <location>
        <begin position="8"/>
        <end position="20"/>
    </location>
</feature>
<gene>
    <name evidence="9 10" type="primary">LOC106821380</name>
</gene>
<dbReference type="PROSITE" id="PS50128">
    <property type="entry name" value="SURP"/>
    <property type="match status" value="1"/>
</dbReference>
<dbReference type="InterPro" id="IPR035009">
    <property type="entry name" value="SR140_RRM"/>
</dbReference>
<dbReference type="InterPro" id="IPR047488">
    <property type="entry name" value="SR140_cwf21"/>
</dbReference>
<dbReference type="Gene3D" id="6.10.140.420">
    <property type="match status" value="1"/>
</dbReference>
<evidence type="ECO:0000259" key="5">
    <source>
        <dbReference type="PROSITE" id="PS50102"/>
    </source>
</evidence>
<evidence type="ECO:0000256" key="1">
    <source>
        <dbReference type="ARBA" id="ARBA00022884"/>
    </source>
</evidence>
<dbReference type="InterPro" id="IPR013170">
    <property type="entry name" value="mRNA_splic_Cwf21_dom"/>
</dbReference>
<dbReference type="PROSITE" id="PS51391">
    <property type="entry name" value="CID"/>
    <property type="match status" value="1"/>
</dbReference>
<evidence type="ECO:0000313" key="8">
    <source>
        <dbReference type="Proteomes" id="UP000695022"/>
    </source>
</evidence>
<feature type="region of interest" description="Disordered" evidence="4">
    <location>
        <begin position="46"/>
        <end position="112"/>
    </location>
</feature>
<dbReference type="InterPro" id="IPR008942">
    <property type="entry name" value="ENTH_VHS"/>
</dbReference>
<dbReference type="Proteomes" id="UP000695022">
    <property type="component" value="Unplaced"/>
</dbReference>
<organism evidence="8 10">
    <name type="scientific">Priapulus caudatus</name>
    <name type="common">Priapulid worm</name>
    <dbReference type="NCBI Taxonomy" id="37621"/>
    <lineage>
        <taxon>Eukaryota</taxon>
        <taxon>Metazoa</taxon>
        <taxon>Ecdysozoa</taxon>
        <taxon>Scalidophora</taxon>
        <taxon>Priapulida</taxon>
        <taxon>Priapulimorpha</taxon>
        <taxon>Priapulimorphida</taxon>
        <taxon>Priapulidae</taxon>
        <taxon>Priapulus</taxon>
    </lineage>
</organism>
<sequence length="943" mass="108626">MSAKKLSKKELDDLRKKEDEVATAEVFKDFVASFDDNPTIGKTFVRGNIIDPDTKSEATSHGPKIYRPTSKLQELAQSFQSTKKLKEERDRDKDKSDRDRAKKKGEKPKSNLEIFKEELRRVQEEREERHRLKKELKEKMLSGEDPDPMLESLLAKPDPMDEFDKSLGYGSHDNGDPQTTNLYLGNLNPKMTEKELCEIFGKFGPLASIKIMWPRSEEEAQRGRNCGFVAFMLRKDGERALETLQGKEVMSFEMKMGWGKAVPIPPQPVYIPPAMLEMTLPPPPSGLPFNAQAHPRDKQLLPPPGKQPTLETLEEQRQWDKLLSNAVVKVVIPTERSMLSLIHRMVEFVVREGPMFEAMIMNKELNNPMFRFLFENQSPAHVYYRWKTFSVLQGDTPNKWRADEFRMFKNGSIWRPPPMNPYLQGMPEPVETPDKESQKKGQLSNSQRDRLEDMLRGLTPDRVKVADTMIFCLEHSEAAEEVVECIAESLSILQTPLPKKIARLYLVSDILYNSSAKIPNASFYRRNFETRLPGIFRDVHTTYSNISGRLRAEQFKQRVMQCFRAWEDWALYPSAFLIKLQNIFLGLVAPPEAPAEVAKPRTDVELDGMPLEADVDGVSVDGVDGAPMEGNNGDDVDGVPMPMRDDEDIDGIPLSVEPPKPKLIKSKWEEVDPTQLEAQAVTTSKWELVKAVESKSKWEQSEDERDRQGKEVSKEERVSEEEAGSQDSSPRPHEVTPYSLVPYKVSKEKEELNEERRQKLREIELKVIKYQDELEAGKRSRKSGIPFAEQVQHYRKKLLNKEKEKQDEKDREAEIERRIEKDREKVDEWERARERERKRERRRSPVERSAAGSRRVVDSSRSDSRSPTPSSKRRSKGARSASRSPPAAYKEQTDSPPLSRRGRSRSRSPRRSQRPSRSPKQSKRSRSGSRSPRHRSHKKKTKR</sequence>
<accession>A0ABM1FB12</accession>
<feature type="compositionally biased region" description="Polar residues" evidence="4">
    <location>
        <begin position="70"/>
        <end position="82"/>
    </location>
</feature>
<feature type="compositionally biased region" description="Basic residues" evidence="4">
    <location>
        <begin position="900"/>
        <end position="914"/>
    </location>
</feature>
<dbReference type="PROSITE" id="PS50102">
    <property type="entry name" value="RRM"/>
    <property type="match status" value="1"/>
</dbReference>
<feature type="compositionally biased region" description="Basic and acidic residues" evidence="4">
    <location>
        <begin position="745"/>
        <end position="756"/>
    </location>
</feature>
<keyword evidence="3" id="KW-0175">Coiled coil</keyword>
<feature type="compositionally biased region" description="Basic and acidic residues" evidence="4">
    <location>
        <begin position="84"/>
        <end position="100"/>
    </location>
</feature>
<dbReference type="Gene3D" id="1.25.40.90">
    <property type="match status" value="1"/>
</dbReference>
<dbReference type="GeneID" id="106821380"/>
<dbReference type="PANTHER" id="PTHR23140:SF0">
    <property type="entry name" value="U2 SNRNP-ASSOCIATED SURP MOTIF-CONTAINING PROTEIN"/>
    <property type="match status" value="1"/>
</dbReference>
<dbReference type="SMART" id="SM01115">
    <property type="entry name" value="cwf21"/>
    <property type="match status" value="1"/>
</dbReference>
<reference evidence="9 10" key="1">
    <citation type="submission" date="2025-05" db="UniProtKB">
        <authorList>
            <consortium name="RefSeq"/>
        </authorList>
    </citation>
    <scope>IDENTIFICATION</scope>
</reference>